<evidence type="ECO:0000256" key="1">
    <source>
        <dbReference type="ARBA" id="ARBA00010136"/>
    </source>
</evidence>
<feature type="active site" description="Proton acceptor" evidence="8">
    <location>
        <position position="112"/>
    </location>
</feature>
<evidence type="ECO:0000313" key="14">
    <source>
        <dbReference type="Proteomes" id="UP000031668"/>
    </source>
</evidence>
<dbReference type="Gene3D" id="1.25.50.20">
    <property type="match status" value="1"/>
</dbReference>
<evidence type="ECO:0000259" key="12">
    <source>
        <dbReference type="Pfam" id="PF11838"/>
    </source>
</evidence>
<dbReference type="InterPro" id="IPR001930">
    <property type="entry name" value="Peptidase_M1"/>
</dbReference>
<feature type="binding site" evidence="9">
    <location>
        <position position="115"/>
    </location>
    <ligand>
        <name>Zn(2+)</name>
        <dbReference type="ChEBI" id="CHEBI:29105"/>
        <note>catalytic</note>
    </ligand>
</feature>
<evidence type="ECO:0000256" key="6">
    <source>
        <dbReference type="ARBA" id="ARBA00022833"/>
    </source>
</evidence>
<dbReference type="InterPro" id="IPR050344">
    <property type="entry name" value="Peptidase_M1_aminopeptidases"/>
</dbReference>
<accession>A0A0C2JW80</accession>
<dbReference type="InterPro" id="IPR024571">
    <property type="entry name" value="ERAP1-like_C_dom"/>
</dbReference>
<proteinExistence type="inferred from homology"/>
<dbReference type="FunFam" id="1.10.390.10:FF:000001">
    <property type="entry name" value="Aminopeptidase"/>
    <property type="match status" value="1"/>
</dbReference>
<evidence type="ECO:0000313" key="13">
    <source>
        <dbReference type="EMBL" id="KII73698.1"/>
    </source>
</evidence>
<keyword evidence="7" id="KW-0482">Metalloprotease</keyword>
<feature type="binding site" evidence="9">
    <location>
        <position position="134"/>
    </location>
    <ligand>
        <name>Zn(2+)</name>
        <dbReference type="ChEBI" id="CHEBI:29105"/>
        <note>catalytic</note>
    </ligand>
</feature>
<dbReference type="GO" id="GO:0042277">
    <property type="term" value="F:peptide binding"/>
    <property type="evidence" value="ECO:0007669"/>
    <property type="project" value="TreeGrafter"/>
</dbReference>
<dbReference type="PRINTS" id="PR00756">
    <property type="entry name" value="ALADIPTASE"/>
</dbReference>
<evidence type="ECO:0000256" key="2">
    <source>
        <dbReference type="ARBA" id="ARBA00022438"/>
    </source>
</evidence>
<dbReference type="OMA" id="YCAMERD"/>
<dbReference type="AlphaFoldDB" id="A0A0C2JW80"/>
<comment type="cofactor">
    <cofactor evidence="9">
        <name>Zn(2+)</name>
        <dbReference type="ChEBI" id="CHEBI:29105"/>
    </cofactor>
    <text evidence="9">Binds 1 zinc ion per subunit.</text>
</comment>
<evidence type="ECO:0000256" key="8">
    <source>
        <dbReference type="PIRSR" id="PIRSR634016-1"/>
    </source>
</evidence>
<dbReference type="EMBL" id="JWZT01000702">
    <property type="protein sequence ID" value="KII73698.1"/>
    <property type="molecule type" value="Genomic_DNA"/>
</dbReference>
<evidence type="ECO:0000256" key="3">
    <source>
        <dbReference type="ARBA" id="ARBA00022670"/>
    </source>
</evidence>
<dbReference type="GO" id="GO:0006508">
    <property type="term" value="P:proteolysis"/>
    <property type="evidence" value="ECO:0007669"/>
    <property type="project" value="UniProtKB-KW"/>
</dbReference>
<keyword evidence="4 9" id="KW-0479">Metal-binding</keyword>
<dbReference type="Pfam" id="PF11838">
    <property type="entry name" value="ERAP1_C"/>
    <property type="match status" value="1"/>
</dbReference>
<organism evidence="13 14">
    <name type="scientific">Thelohanellus kitauei</name>
    <name type="common">Myxosporean</name>
    <dbReference type="NCBI Taxonomy" id="669202"/>
    <lineage>
        <taxon>Eukaryota</taxon>
        <taxon>Metazoa</taxon>
        <taxon>Cnidaria</taxon>
        <taxon>Myxozoa</taxon>
        <taxon>Myxosporea</taxon>
        <taxon>Bivalvulida</taxon>
        <taxon>Platysporina</taxon>
        <taxon>Myxobolidae</taxon>
        <taxon>Thelohanellus</taxon>
    </lineage>
</organism>
<feature type="domain" description="Peptidase M1 membrane alanine aminopeptidase" evidence="11">
    <location>
        <begin position="39"/>
        <end position="254"/>
    </location>
</feature>
<comment type="caution">
    <text evidence="13">The sequence shown here is derived from an EMBL/GenBank/DDBJ whole genome shotgun (WGS) entry which is preliminary data.</text>
</comment>
<keyword evidence="2 13" id="KW-0031">Aminopeptidase</keyword>
<keyword evidence="6 9" id="KW-0862">Zinc</keyword>
<dbReference type="Proteomes" id="UP000031668">
    <property type="component" value="Unassembled WGS sequence"/>
</dbReference>
<feature type="domain" description="ERAP1-like C-terminal" evidence="12">
    <location>
        <begin position="339"/>
        <end position="650"/>
    </location>
</feature>
<dbReference type="SUPFAM" id="SSF55486">
    <property type="entry name" value="Metalloproteases ('zincins'), catalytic domain"/>
    <property type="match status" value="1"/>
</dbReference>
<dbReference type="InterPro" id="IPR014782">
    <property type="entry name" value="Peptidase_M1_dom"/>
</dbReference>
<feature type="site" description="Transition state stabilizer" evidence="10">
    <location>
        <position position="197"/>
    </location>
</feature>
<dbReference type="GO" id="GO:0005737">
    <property type="term" value="C:cytoplasm"/>
    <property type="evidence" value="ECO:0007669"/>
    <property type="project" value="TreeGrafter"/>
</dbReference>
<gene>
    <name evidence="13" type="ORF">RF11_14049</name>
</gene>
<dbReference type="PANTHER" id="PTHR11533:SF299">
    <property type="entry name" value="AMINOPEPTIDASE"/>
    <property type="match status" value="1"/>
</dbReference>
<dbReference type="GO" id="GO:0043171">
    <property type="term" value="P:peptide catabolic process"/>
    <property type="evidence" value="ECO:0007669"/>
    <property type="project" value="TreeGrafter"/>
</dbReference>
<keyword evidence="3" id="KW-0645">Protease</keyword>
<dbReference type="CDD" id="cd09601">
    <property type="entry name" value="M1_APN-Q_like"/>
    <property type="match status" value="1"/>
</dbReference>
<dbReference type="GO" id="GO:0070006">
    <property type="term" value="F:metalloaminopeptidase activity"/>
    <property type="evidence" value="ECO:0007669"/>
    <property type="project" value="TreeGrafter"/>
</dbReference>
<evidence type="ECO:0000256" key="9">
    <source>
        <dbReference type="PIRSR" id="PIRSR634016-3"/>
    </source>
</evidence>
<evidence type="ECO:0000256" key="4">
    <source>
        <dbReference type="ARBA" id="ARBA00022723"/>
    </source>
</evidence>
<dbReference type="GO" id="GO:0005615">
    <property type="term" value="C:extracellular space"/>
    <property type="evidence" value="ECO:0007669"/>
    <property type="project" value="TreeGrafter"/>
</dbReference>
<dbReference type="Gene3D" id="2.60.40.1910">
    <property type="match status" value="1"/>
</dbReference>
<evidence type="ECO:0000256" key="7">
    <source>
        <dbReference type="ARBA" id="ARBA00023049"/>
    </source>
</evidence>
<name>A0A0C2JW80_THEKT</name>
<keyword evidence="5" id="KW-0378">Hydrolase</keyword>
<reference evidence="13 14" key="1">
    <citation type="journal article" date="2014" name="Genome Biol. Evol.">
        <title>The genome of the myxosporean Thelohanellus kitauei shows adaptations to nutrient acquisition within its fish host.</title>
        <authorList>
            <person name="Yang Y."/>
            <person name="Xiong J."/>
            <person name="Zhou Z."/>
            <person name="Huo F."/>
            <person name="Miao W."/>
            <person name="Ran C."/>
            <person name="Liu Y."/>
            <person name="Zhang J."/>
            <person name="Feng J."/>
            <person name="Wang M."/>
            <person name="Wang M."/>
            <person name="Wang L."/>
            <person name="Yao B."/>
        </authorList>
    </citation>
    <scope>NUCLEOTIDE SEQUENCE [LARGE SCALE GENOMIC DNA]</scope>
    <source>
        <strain evidence="13">Wuqing</strain>
    </source>
</reference>
<dbReference type="GO" id="GO:0008270">
    <property type="term" value="F:zinc ion binding"/>
    <property type="evidence" value="ECO:0007669"/>
    <property type="project" value="InterPro"/>
</dbReference>
<comment type="similarity">
    <text evidence="1">Belongs to the peptidase M1 family.</text>
</comment>
<dbReference type="GO" id="GO:0016020">
    <property type="term" value="C:membrane"/>
    <property type="evidence" value="ECO:0007669"/>
    <property type="project" value="TreeGrafter"/>
</dbReference>
<dbReference type="InterPro" id="IPR027268">
    <property type="entry name" value="Peptidase_M4/M1_CTD_sf"/>
</dbReference>
<dbReference type="InterPro" id="IPR034016">
    <property type="entry name" value="M1_APN-typ"/>
</dbReference>
<evidence type="ECO:0000259" key="11">
    <source>
        <dbReference type="Pfam" id="PF01433"/>
    </source>
</evidence>
<dbReference type="MEROPS" id="M01.010"/>
<dbReference type="Gene3D" id="1.10.390.10">
    <property type="entry name" value="Neutral Protease Domain 2"/>
    <property type="match status" value="1"/>
</dbReference>
<dbReference type="PANTHER" id="PTHR11533">
    <property type="entry name" value="PROTEASE M1 ZINC METALLOPROTEASE"/>
    <property type="match status" value="1"/>
</dbReference>
<evidence type="ECO:0000256" key="5">
    <source>
        <dbReference type="ARBA" id="ARBA00022801"/>
    </source>
</evidence>
<evidence type="ECO:0000256" key="10">
    <source>
        <dbReference type="PIRSR" id="PIRSR634016-4"/>
    </source>
</evidence>
<sequence length="670" mass="77895">MSTYLVAFAMGDFTSVSKTSHGIKYSIYGPVGKEHQMGYALGACEAFIQFYSDFFGIPYPLEKLDLIAIPDISIGAMENWGLVTFRDDLLLFDSKLSSQNTKKNVSLVIAHELAHQWFGNLVTMKWWTDIWLNEGFANWIEYLAVDSVFPELKVWKYFNIANYGAALEADSYSSSHPIEMEANLPSDLDDIFDHITYCKGASVINMMYKFVGSDNLRSGLRDYMVKYQYKNVSTQDLWDCLEKVSQKPVSKLIGSFTRQMGHPVIHVTTEPSTDDSNTICFKFEQNMFLFYSEGEASSQQWVVPVYVDCVCDTKTTQGYMLLVNKSDKLLIEGCQNTKFILLNPGRSGFYRIHYSDDMYSKLLTHLKDLQLEDRIGLLVDYYSFARSGLICTDKYLNLVARFSEIGEENEEIWRVVIRSLNDIHSLLYFSPDYSRIEQKFEKFCCQIMRRILDKFHFTADKFDYDDCSRTLVSSLLTMLCRFDLEIRSKLLKWFEDYRSKKVEVLPDFRICMFHACYLSKPHFLDLMKYLEDVTMTEEKIDIFVGASAANDPEIIRQLYELSISKKVRPQDSRFIYTALSHNPHSFQIGWDFLKGNFQAIKDFYQVPMIVSRVISYIIGGFCSMEKYHECSDFLQSSQSAAVKQSLESIKVQSRWFTSDERKIVHWFEKY</sequence>
<dbReference type="OrthoDB" id="6018338at2759"/>
<feature type="binding site" evidence="9">
    <location>
        <position position="111"/>
    </location>
    <ligand>
        <name>Zn(2+)</name>
        <dbReference type="ChEBI" id="CHEBI:29105"/>
        <note>catalytic</note>
    </ligand>
</feature>
<keyword evidence="14" id="KW-1185">Reference proteome</keyword>
<dbReference type="Pfam" id="PF01433">
    <property type="entry name" value="Peptidase_M1"/>
    <property type="match status" value="1"/>
</dbReference>
<protein>
    <submittedName>
        <fullName evidence="13">Puromycin-sensitive aminopeptidase</fullName>
    </submittedName>
</protein>